<keyword evidence="1" id="KW-0812">Transmembrane</keyword>
<dbReference type="Proteomes" id="UP000015381">
    <property type="component" value="Chromosome I"/>
</dbReference>
<dbReference type="InterPro" id="IPR026456">
    <property type="entry name" value="GCTrfase_AglJ"/>
</dbReference>
<keyword evidence="1" id="KW-0472">Membrane</keyword>
<dbReference type="eggNOG" id="arCOG00894">
    <property type="taxonomic scope" value="Archaea"/>
</dbReference>
<dbReference type="InterPro" id="IPR001173">
    <property type="entry name" value="Glyco_trans_2-like"/>
</dbReference>
<reference evidence="4 5" key="1">
    <citation type="journal article" date="2011" name="J. Bacteriol.">
        <title>Genome sequence of Halorhabdus tiamatea, the first archaeon isolated from a deep-sea anoxic brine lake.</title>
        <authorList>
            <person name="Antunes A."/>
            <person name="Alam I."/>
            <person name="Bajic V.B."/>
            <person name="Stingl U."/>
        </authorList>
    </citation>
    <scope>NUCLEOTIDE SEQUENCE [LARGE SCALE GENOMIC DNA]</scope>
    <source>
        <strain evidence="4 5">SARL4B</strain>
    </source>
</reference>
<keyword evidence="4" id="KW-0328">Glycosyltransferase</keyword>
<dbReference type="RefSeq" id="WP_008525507.1">
    <property type="nucleotide sequence ID" value="NC_021921.1"/>
</dbReference>
<keyword evidence="6" id="KW-1185">Reference proteome</keyword>
<dbReference type="GO" id="GO:0004582">
    <property type="term" value="F:dolichyl-phosphate beta-D-mannosyltransferase activity"/>
    <property type="evidence" value="ECO:0007669"/>
    <property type="project" value="UniProtKB-EC"/>
</dbReference>
<evidence type="ECO:0000313" key="5">
    <source>
        <dbReference type="Proteomes" id="UP000003861"/>
    </source>
</evidence>
<dbReference type="NCBIfam" id="TIGR04182">
    <property type="entry name" value="glyco_TIGR04182"/>
    <property type="match status" value="1"/>
</dbReference>
<dbReference type="CDD" id="cd04179">
    <property type="entry name" value="DPM_DPG-synthase_like"/>
    <property type="match status" value="1"/>
</dbReference>
<feature type="transmembrane region" description="Helical" evidence="1">
    <location>
        <begin position="264"/>
        <end position="289"/>
    </location>
</feature>
<feature type="transmembrane region" description="Helical" evidence="1">
    <location>
        <begin position="229"/>
        <end position="252"/>
    </location>
</feature>
<dbReference type="SUPFAM" id="SSF53448">
    <property type="entry name" value="Nucleotide-diphospho-sugar transferases"/>
    <property type="match status" value="1"/>
</dbReference>
<dbReference type="InterPro" id="IPR050256">
    <property type="entry name" value="Glycosyltransferase_2"/>
</dbReference>
<dbReference type="EC" id="2.4.1.83" evidence="4"/>
<evidence type="ECO:0000313" key="6">
    <source>
        <dbReference type="Proteomes" id="UP000015381"/>
    </source>
</evidence>
<sequence>MPTRDDVCVLIPTYNEAAAIGEVIDGFHDQDLQNVLVIDGGSDDDTQQISADHGARVVEQSGSGKGQAVREAFEHIDAPYVLMVDGDGTYRPEDAHALLEPLLSDEADHVIGNRFADMESGAMTRLNRVGNRLINRAFETIHGRNFVDILSGYRAMTRESIERFDLSSEGFGIETELSVECVKHNVTTEIVPIRYESRPDETETNLRPFRDGGIILLTLYRMAKTNNPLFYFGSVGIASLLAGGGLGTYVGVEWFTRGISHNVLAMVGGIAIVFGVQLLMFGTLSDMVLKLHREQMHRLDQVLDDDRDRDERSRE</sequence>
<evidence type="ECO:0000313" key="3">
    <source>
        <dbReference type="EMBL" id="CCQ34765.1"/>
    </source>
</evidence>
<feature type="domain" description="Glycosyltransferase 2-like" evidence="2">
    <location>
        <begin position="8"/>
        <end position="161"/>
    </location>
</feature>
<dbReference type="AlphaFoldDB" id="F7PIN9"/>
<dbReference type="PANTHER" id="PTHR48090:SF7">
    <property type="entry name" value="RFBJ PROTEIN"/>
    <property type="match status" value="1"/>
</dbReference>
<dbReference type="HOGENOM" id="CLU_033536_7_3_2"/>
<evidence type="ECO:0000313" key="4">
    <source>
        <dbReference type="EMBL" id="ERJ06993.1"/>
    </source>
</evidence>
<dbReference type="PATRIC" id="fig|1033806.12.peg.2648"/>
<dbReference type="PANTHER" id="PTHR48090">
    <property type="entry name" value="UNDECAPRENYL-PHOSPHATE 4-DEOXY-4-FORMAMIDO-L-ARABINOSE TRANSFERASE-RELATED"/>
    <property type="match status" value="1"/>
</dbReference>
<protein>
    <submittedName>
        <fullName evidence="4">Glycosyl transferase protein</fullName>
        <ecNumber evidence="4">2.4.1.83</ecNumber>
    </submittedName>
    <submittedName>
        <fullName evidence="3">Glycosyltransferase</fullName>
    </submittedName>
</protein>
<accession>F7PIN9</accession>
<evidence type="ECO:0000256" key="1">
    <source>
        <dbReference type="SAM" id="Phobius"/>
    </source>
</evidence>
<dbReference type="OrthoDB" id="103472at2157"/>
<dbReference type="EMBL" id="HF571520">
    <property type="protein sequence ID" value="CCQ34765.1"/>
    <property type="molecule type" value="Genomic_DNA"/>
</dbReference>
<dbReference type="InterPro" id="IPR029044">
    <property type="entry name" value="Nucleotide-diphossugar_trans"/>
</dbReference>
<gene>
    <name evidence="4" type="primary">gtl</name>
    <name evidence="4" type="ORF">HLRTI_000846</name>
    <name evidence="3" type="ORF">HTIA_2660</name>
</gene>
<dbReference type="Gene3D" id="3.90.550.10">
    <property type="entry name" value="Spore Coat Polysaccharide Biosynthesis Protein SpsA, Chain A"/>
    <property type="match status" value="1"/>
</dbReference>
<dbReference type="GeneID" id="23798798"/>
<dbReference type="Proteomes" id="UP000003861">
    <property type="component" value="Unassembled WGS sequence"/>
</dbReference>
<proteinExistence type="predicted"/>
<reference evidence="4 5" key="2">
    <citation type="journal article" date="2013" name="PLoS ONE">
        <title>INDIGO - INtegrated Data Warehouse of MIcrobial GenOmes with Examples from the Red Sea Extremophiles.</title>
        <authorList>
            <person name="Alam I."/>
            <person name="Antunes A."/>
            <person name="Kamau A.A."/>
            <person name="Ba Alawi W."/>
            <person name="Kalkatawi M."/>
            <person name="Stingl U."/>
            <person name="Bajic V.B."/>
        </authorList>
    </citation>
    <scope>NUCLEOTIDE SEQUENCE [LARGE SCALE GENOMIC DNA]</scope>
    <source>
        <strain evidence="4 5">SARL4B</strain>
    </source>
</reference>
<keyword evidence="1" id="KW-1133">Transmembrane helix</keyword>
<dbReference type="KEGG" id="hti:HTIA_2660"/>
<dbReference type="EMBL" id="AFNT02000007">
    <property type="protein sequence ID" value="ERJ06993.1"/>
    <property type="molecule type" value="Genomic_DNA"/>
</dbReference>
<keyword evidence="4" id="KW-0808">Transferase</keyword>
<dbReference type="Pfam" id="PF00535">
    <property type="entry name" value="Glycos_transf_2"/>
    <property type="match status" value="1"/>
</dbReference>
<name>F7PIN9_9EURY</name>
<dbReference type="STRING" id="1033806.HTIA_2660"/>
<reference evidence="3 6" key="3">
    <citation type="journal article" date="2014" name="Environ. Microbiol.">
        <title>Halorhabdus tiamatea: proteogenomics and glycosidase activity measurements identify the first cultivated euryarchaeon from a deep-sea anoxic brine lake as potential polysaccharide degrader.</title>
        <authorList>
            <person name="Werner J."/>
            <person name="Ferrer M."/>
            <person name="Michel G."/>
            <person name="Mann A.J."/>
            <person name="Huang S."/>
            <person name="Juarez S."/>
            <person name="Ciordia S."/>
            <person name="Albar J.P."/>
            <person name="Alcaide M."/>
            <person name="La Cono V."/>
            <person name="Yakimov M.M."/>
            <person name="Antunes A."/>
            <person name="Taborda M."/>
            <person name="Da Costa M.S."/>
            <person name="Amann R.I."/>
            <person name="Gloeckner F.O."/>
            <person name="Golyshina O.V."/>
            <person name="Golyshin P.N."/>
            <person name="Teeling H."/>
        </authorList>
    </citation>
    <scope>NUCLEOTIDE SEQUENCE [LARGE SCALE GENOMIC DNA]</scope>
    <source>
        <strain evidence="6">SARL4B</strain>
        <strain evidence="3">Type strain: SARL4B</strain>
    </source>
</reference>
<evidence type="ECO:0000259" key="2">
    <source>
        <dbReference type="Pfam" id="PF00535"/>
    </source>
</evidence>
<organism evidence="4 5">
    <name type="scientific">Halorhabdus tiamatea SARL4B</name>
    <dbReference type="NCBI Taxonomy" id="1033806"/>
    <lineage>
        <taxon>Archaea</taxon>
        <taxon>Methanobacteriati</taxon>
        <taxon>Methanobacteriota</taxon>
        <taxon>Stenosarchaea group</taxon>
        <taxon>Halobacteria</taxon>
        <taxon>Halobacteriales</taxon>
        <taxon>Haloarculaceae</taxon>
        <taxon>Halorhabdus</taxon>
    </lineage>
</organism>